<feature type="transmembrane region" description="Helical" evidence="5">
    <location>
        <begin position="485"/>
        <end position="504"/>
    </location>
</feature>
<feature type="transmembrane region" description="Helical" evidence="5">
    <location>
        <begin position="185"/>
        <end position="202"/>
    </location>
</feature>
<dbReference type="EMBL" id="CP075584">
    <property type="protein sequence ID" value="WBM79740.1"/>
    <property type="molecule type" value="Genomic_DNA"/>
</dbReference>
<feature type="transmembrane region" description="Helical" evidence="5">
    <location>
        <begin position="455"/>
        <end position="479"/>
    </location>
</feature>
<evidence type="ECO:0000259" key="6">
    <source>
        <dbReference type="Pfam" id="PF00324"/>
    </source>
</evidence>
<feature type="transmembrane region" description="Helical" evidence="5">
    <location>
        <begin position="209"/>
        <end position="231"/>
    </location>
</feature>
<sequence length="545" mass="57893">MPRPGAEIFAPEPVQRYVQRAIDRPTIVPPEEEERPVAEPDKTSVSGVTYTPAEAGYFEKRSIKRTAGFWGIWGMGIAAVISGDFSGWNFGLASAGFGGMAIAFVIVVVMYFAMLFSIGEMSAAMPHTGGAYSFARAAMGPWGGFVTGLAETIEYVATTAVIVYFSASYANGITDVLFSFTLPAWVWWIILYLVFIALNTAGAAVSFRFALVVAFLSIAILAVFAVLALASGQWSVDKLYDIVPDAGQTAFLPHGVLPILFALPFAMWFFLGIEELPLAAEEAHDPAKDIPRGGIMGMITLVACGAVVLVLNPGLTGSDSLGASGEPLLDGFRAILPDGLAAVLSAFALIGLLASLQGIMFAYGRNMYSLSRAGYYPKFLSLTGKRQTPWVSLLVGAVIGFLGLVIVDLTGGAAGTGGAIVLNIAVWGAVLAYLLQMTSFVLLRRNFAHVSRPYLSPMGVPGAILAGVIALAIFLGFLLNELFRPAIVAIAIVYVVMLIGFALFGRKQLVLSPEEEYALSGGTHGDPQVEGYDAMESEVFRDDTL</sequence>
<proteinExistence type="predicted"/>
<gene>
    <name evidence="7" type="ORF">KIV56_16195</name>
</gene>
<feature type="transmembrane region" description="Helical" evidence="5">
    <location>
        <begin position="67"/>
        <end position="85"/>
    </location>
</feature>
<keyword evidence="4 5" id="KW-0472">Membrane</keyword>
<evidence type="ECO:0000256" key="1">
    <source>
        <dbReference type="ARBA" id="ARBA00004141"/>
    </source>
</evidence>
<keyword evidence="8" id="KW-1185">Reference proteome</keyword>
<feature type="transmembrane region" description="Helical" evidence="5">
    <location>
        <begin position="251"/>
        <end position="273"/>
    </location>
</feature>
<dbReference type="PANTHER" id="PTHR42770:SF7">
    <property type="entry name" value="MEMBRANE PROTEIN"/>
    <property type="match status" value="1"/>
</dbReference>
<dbReference type="InterPro" id="IPR004841">
    <property type="entry name" value="AA-permease/SLC12A_dom"/>
</dbReference>
<keyword evidence="2 5" id="KW-0812">Transmembrane</keyword>
<feature type="transmembrane region" description="Helical" evidence="5">
    <location>
        <begin position="97"/>
        <end position="118"/>
    </location>
</feature>
<name>A0ABY7NB68_9MICO</name>
<dbReference type="PANTHER" id="PTHR42770">
    <property type="entry name" value="AMINO ACID TRANSPORTER-RELATED"/>
    <property type="match status" value="1"/>
</dbReference>
<dbReference type="Proteomes" id="UP001212421">
    <property type="component" value="Chromosome"/>
</dbReference>
<evidence type="ECO:0000256" key="5">
    <source>
        <dbReference type="SAM" id="Phobius"/>
    </source>
</evidence>
<accession>A0ABY7NB68</accession>
<dbReference type="InterPro" id="IPR050367">
    <property type="entry name" value="APC_superfamily"/>
</dbReference>
<feature type="transmembrane region" description="Helical" evidence="5">
    <location>
        <begin position="419"/>
        <end position="443"/>
    </location>
</feature>
<reference evidence="7 8" key="1">
    <citation type="submission" date="2021-05" db="EMBL/GenBank/DDBJ databases">
        <authorList>
            <person name="Kumar R."/>
            <person name="Kumar A."/>
            <person name="Mukhia S."/>
        </authorList>
    </citation>
    <scope>NUCLEOTIDE SEQUENCE [LARGE SCALE GENOMIC DNA]</scope>
    <source>
        <strain evidence="7 8">ERMR7:08</strain>
    </source>
</reference>
<dbReference type="Gene3D" id="1.20.1740.10">
    <property type="entry name" value="Amino acid/polyamine transporter I"/>
    <property type="match status" value="1"/>
</dbReference>
<feature type="transmembrane region" description="Helical" evidence="5">
    <location>
        <begin position="294"/>
        <end position="315"/>
    </location>
</feature>
<organism evidence="7 8">
    <name type="scientific">Cryobacterium breve</name>
    <dbReference type="NCBI Taxonomy" id="1259258"/>
    <lineage>
        <taxon>Bacteria</taxon>
        <taxon>Bacillati</taxon>
        <taxon>Actinomycetota</taxon>
        <taxon>Actinomycetes</taxon>
        <taxon>Micrococcales</taxon>
        <taxon>Microbacteriaceae</taxon>
        <taxon>Cryobacterium</taxon>
    </lineage>
</organism>
<protein>
    <submittedName>
        <fullName evidence="7">Amino acid permease</fullName>
    </submittedName>
</protein>
<evidence type="ECO:0000313" key="8">
    <source>
        <dbReference type="Proteomes" id="UP001212421"/>
    </source>
</evidence>
<dbReference type="Pfam" id="PF00324">
    <property type="entry name" value="AA_permease"/>
    <property type="match status" value="1"/>
</dbReference>
<keyword evidence="3 5" id="KW-1133">Transmembrane helix</keyword>
<feature type="transmembrane region" description="Helical" evidence="5">
    <location>
        <begin position="388"/>
        <end position="407"/>
    </location>
</feature>
<evidence type="ECO:0000256" key="2">
    <source>
        <dbReference type="ARBA" id="ARBA00022692"/>
    </source>
</evidence>
<evidence type="ECO:0000256" key="3">
    <source>
        <dbReference type="ARBA" id="ARBA00022989"/>
    </source>
</evidence>
<evidence type="ECO:0000256" key="4">
    <source>
        <dbReference type="ARBA" id="ARBA00023136"/>
    </source>
</evidence>
<evidence type="ECO:0000313" key="7">
    <source>
        <dbReference type="EMBL" id="WBM79740.1"/>
    </source>
</evidence>
<feature type="transmembrane region" description="Helical" evidence="5">
    <location>
        <begin position="335"/>
        <end position="363"/>
    </location>
</feature>
<comment type="subcellular location">
    <subcellularLocation>
        <location evidence="1">Membrane</location>
        <topology evidence="1">Multi-pass membrane protein</topology>
    </subcellularLocation>
</comment>
<feature type="domain" description="Amino acid permease/ SLC12A" evidence="6">
    <location>
        <begin position="79"/>
        <end position="500"/>
    </location>
</feature>
<dbReference type="PIRSF" id="PIRSF006060">
    <property type="entry name" value="AA_transporter"/>
    <property type="match status" value="1"/>
</dbReference>
<feature type="transmembrane region" description="Helical" evidence="5">
    <location>
        <begin position="139"/>
        <end position="165"/>
    </location>
</feature>